<evidence type="ECO:0000256" key="1">
    <source>
        <dbReference type="ARBA" id="ARBA00048811"/>
    </source>
</evidence>
<dbReference type="InterPro" id="IPR050408">
    <property type="entry name" value="HGPRT"/>
</dbReference>
<dbReference type="GO" id="GO:0005829">
    <property type="term" value="C:cytosol"/>
    <property type="evidence" value="ECO:0007669"/>
    <property type="project" value="TreeGrafter"/>
</dbReference>
<gene>
    <name evidence="4" type="ORF">A3196_14845</name>
</gene>
<dbReference type="GO" id="GO:0046100">
    <property type="term" value="P:hypoxanthine metabolic process"/>
    <property type="evidence" value="ECO:0007669"/>
    <property type="project" value="TreeGrafter"/>
</dbReference>
<dbReference type="AlphaFoldDB" id="A0A1E2UT31"/>
<dbReference type="STRING" id="1818881.A3196_14845"/>
<dbReference type="GO" id="GO:0032264">
    <property type="term" value="P:IMP salvage"/>
    <property type="evidence" value="ECO:0007669"/>
    <property type="project" value="TreeGrafter"/>
</dbReference>
<dbReference type="PANTHER" id="PTHR43340">
    <property type="entry name" value="HYPOXANTHINE-GUANINE PHOSPHORIBOSYLTRANSFERASE"/>
    <property type="match status" value="1"/>
</dbReference>
<dbReference type="GO" id="GO:0032263">
    <property type="term" value="P:GMP salvage"/>
    <property type="evidence" value="ECO:0007669"/>
    <property type="project" value="TreeGrafter"/>
</dbReference>
<comment type="catalytic activity">
    <reaction evidence="1">
        <text>GMP + diphosphate = guanine + 5-phospho-alpha-D-ribose 1-diphosphate</text>
        <dbReference type="Rhea" id="RHEA:25424"/>
        <dbReference type="ChEBI" id="CHEBI:16235"/>
        <dbReference type="ChEBI" id="CHEBI:33019"/>
        <dbReference type="ChEBI" id="CHEBI:58017"/>
        <dbReference type="ChEBI" id="CHEBI:58115"/>
        <dbReference type="EC" id="2.4.2.8"/>
    </reaction>
    <physiologicalReaction direction="right-to-left" evidence="1">
        <dbReference type="Rhea" id="RHEA:25426"/>
    </physiologicalReaction>
</comment>
<keyword evidence="5" id="KW-1185">Reference proteome</keyword>
<accession>A0A1E2UT31</accession>
<dbReference type="Pfam" id="PF00156">
    <property type="entry name" value="Pribosyltran"/>
    <property type="match status" value="1"/>
</dbReference>
<comment type="caution">
    <text evidence="4">The sequence shown here is derived from an EMBL/GenBank/DDBJ whole genome shotgun (WGS) entry which is preliminary data.</text>
</comment>
<dbReference type="OrthoDB" id="9802824at2"/>
<dbReference type="SUPFAM" id="SSF53271">
    <property type="entry name" value="PRTase-like"/>
    <property type="match status" value="1"/>
</dbReference>
<dbReference type="NCBIfam" id="NF006605">
    <property type="entry name" value="PRK09162.1"/>
    <property type="match status" value="1"/>
</dbReference>
<keyword evidence="4" id="KW-0328">Glycosyltransferase</keyword>
<dbReference type="InterPro" id="IPR029057">
    <property type="entry name" value="PRTase-like"/>
</dbReference>
<dbReference type="RefSeq" id="WP_069005898.1">
    <property type="nucleotide sequence ID" value="NZ_LVJW01000003.1"/>
</dbReference>
<dbReference type="GO" id="GO:0004422">
    <property type="term" value="F:hypoxanthine phosphoribosyltransferase activity"/>
    <property type="evidence" value="ECO:0007669"/>
    <property type="project" value="TreeGrafter"/>
</dbReference>
<proteinExistence type="predicted"/>
<protein>
    <submittedName>
        <fullName evidence="4">Hypoxanthine-guanine phosphoribosyltransferase</fullName>
    </submittedName>
</protein>
<keyword evidence="4" id="KW-0808">Transferase</keyword>
<evidence type="ECO:0000313" key="5">
    <source>
        <dbReference type="Proteomes" id="UP000094849"/>
    </source>
</evidence>
<feature type="domain" description="Phosphoribosyltransferase" evidence="3">
    <location>
        <begin position="16"/>
        <end position="167"/>
    </location>
</feature>
<sequence>MMISAQQAAEVLATADLIYDNQQISQALDQMALEISDRLANRDPLVLCVMNGALIPAGQLLTRLNFPLRHDYIHATRYRGGTSGSELEWKGHPSASLSGETILIIDDILDHGITLAAIVEACQEAGAEEVLSAVLVEKRHDRGIGFKADFIGLQVEDRYVFGYGMDYKGYHRNAPAIYAIPES</sequence>
<dbReference type="CDD" id="cd06223">
    <property type="entry name" value="PRTases_typeI"/>
    <property type="match status" value="1"/>
</dbReference>
<evidence type="ECO:0000259" key="3">
    <source>
        <dbReference type="Pfam" id="PF00156"/>
    </source>
</evidence>
<dbReference type="GO" id="GO:0000287">
    <property type="term" value="F:magnesium ion binding"/>
    <property type="evidence" value="ECO:0007669"/>
    <property type="project" value="TreeGrafter"/>
</dbReference>
<name>A0A1E2UT31_9GAMM</name>
<dbReference type="EMBL" id="LVJZ01000003">
    <property type="protein sequence ID" value="ODB97923.1"/>
    <property type="molecule type" value="Genomic_DNA"/>
</dbReference>
<organism evidence="4 5">
    <name type="scientific">Candidatus Thiodiazotropha endoloripes</name>
    <dbReference type="NCBI Taxonomy" id="1818881"/>
    <lineage>
        <taxon>Bacteria</taxon>
        <taxon>Pseudomonadati</taxon>
        <taxon>Pseudomonadota</taxon>
        <taxon>Gammaproteobacteria</taxon>
        <taxon>Chromatiales</taxon>
        <taxon>Sedimenticolaceae</taxon>
        <taxon>Candidatus Thiodiazotropha</taxon>
    </lineage>
</organism>
<dbReference type="Gene3D" id="3.40.50.2020">
    <property type="match status" value="1"/>
</dbReference>
<evidence type="ECO:0000256" key="2">
    <source>
        <dbReference type="ARBA" id="ARBA00049402"/>
    </source>
</evidence>
<comment type="catalytic activity">
    <reaction evidence="2">
        <text>IMP + diphosphate = hypoxanthine + 5-phospho-alpha-D-ribose 1-diphosphate</text>
        <dbReference type="Rhea" id="RHEA:17973"/>
        <dbReference type="ChEBI" id="CHEBI:17368"/>
        <dbReference type="ChEBI" id="CHEBI:33019"/>
        <dbReference type="ChEBI" id="CHEBI:58017"/>
        <dbReference type="ChEBI" id="CHEBI:58053"/>
        <dbReference type="EC" id="2.4.2.8"/>
    </reaction>
    <physiologicalReaction direction="right-to-left" evidence="2">
        <dbReference type="Rhea" id="RHEA:17975"/>
    </physiologicalReaction>
</comment>
<dbReference type="InterPro" id="IPR000836">
    <property type="entry name" value="PRTase_dom"/>
</dbReference>
<reference evidence="4 5" key="1">
    <citation type="submission" date="2016-03" db="EMBL/GenBank/DDBJ databases">
        <title>Chemosynthetic sulphur-oxidizing symbionts of marine invertebrate animals are capable of nitrogen fixation.</title>
        <authorList>
            <person name="Petersen J.M."/>
            <person name="Kemper A."/>
            <person name="Gruber-Vodicka H."/>
            <person name="Cardini U."/>
            <person name="Geest Mvander."/>
            <person name="Kleiner M."/>
            <person name="Bulgheresi S."/>
            <person name="Fussmann M."/>
            <person name="Herbold C."/>
            <person name="Seah B.K.B."/>
            <person name="Antony C.Paul."/>
            <person name="Liu D."/>
            <person name="Belitz A."/>
            <person name="Weber M."/>
        </authorList>
    </citation>
    <scope>NUCLEOTIDE SEQUENCE [LARGE SCALE GENOMIC DNA]</scope>
    <source>
        <strain evidence="4">G_D</strain>
    </source>
</reference>
<evidence type="ECO:0000313" key="4">
    <source>
        <dbReference type="EMBL" id="ODB97923.1"/>
    </source>
</evidence>
<dbReference type="GO" id="GO:0006178">
    <property type="term" value="P:guanine salvage"/>
    <property type="evidence" value="ECO:0007669"/>
    <property type="project" value="TreeGrafter"/>
</dbReference>
<dbReference type="PANTHER" id="PTHR43340:SF1">
    <property type="entry name" value="HYPOXANTHINE PHOSPHORIBOSYLTRANSFERASE"/>
    <property type="match status" value="1"/>
</dbReference>
<dbReference type="Proteomes" id="UP000094849">
    <property type="component" value="Unassembled WGS sequence"/>
</dbReference>